<reference evidence="4 5" key="1">
    <citation type="submission" date="2016-02" db="EMBL/GenBank/DDBJ databases">
        <title>Complete genome sequence and transcriptome regulation of the pentose utilising yeast Sugiyamaella lignohabitans.</title>
        <authorList>
            <person name="Bellasio M."/>
            <person name="Peymann A."/>
            <person name="Valli M."/>
            <person name="Sipitzky M."/>
            <person name="Graf A."/>
            <person name="Sauer M."/>
            <person name="Marx H."/>
            <person name="Mattanovich D."/>
        </authorList>
    </citation>
    <scope>NUCLEOTIDE SEQUENCE [LARGE SCALE GENOMIC DNA]</scope>
    <source>
        <strain evidence="4 5">CBS 10342</strain>
    </source>
</reference>
<dbReference type="InterPro" id="IPR001509">
    <property type="entry name" value="Epimerase_deHydtase"/>
</dbReference>
<dbReference type="KEGG" id="slb:AWJ20_1392"/>
<proteinExistence type="predicted"/>
<dbReference type="Proteomes" id="UP000189580">
    <property type="component" value="Chromosome a"/>
</dbReference>
<evidence type="ECO:0000256" key="1">
    <source>
        <dbReference type="ARBA" id="ARBA00022857"/>
    </source>
</evidence>
<dbReference type="NCBIfam" id="NF043036">
    <property type="entry name" value="ErythonDh"/>
    <property type="match status" value="1"/>
</dbReference>
<dbReference type="PANTHER" id="PTHR43103:SF3">
    <property type="entry name" value="ADP-L-GLYCERO-D-MANNO-HEPTOSE-6-EPIMERASE"/>
    <property type="match status" value="1"/>
</dbReference>
<dbReference type="CDD" id="cd05238">
    <property type="entry name" value="Gne_like_SDR_e"/>
    <property type="match status" value="1"/>
</dbReference>
<sequence>MSNAPFVLTGKSPNSEEMSSILITGAGGFLGNRIAQAILQQGNVKKLVLTDVVTPKFTGGGDIVHCVQADLVKEPEKVITEDLDKIFLLHGIMSGGAEADFELGMKVNLDATRSILEILRKNNQKNKKQVRVVFTSSCACFGGNLPDVIDESTALNPQSSYGTEKAICELLINDYSRRGFLDGVILRYPTVVVRPGPPSSATSSFASGIIREPLNNEEAILPVSKDLKIWVAGTNNIVRNSVLASTISTANFGPTRVVNLPGVTVTVHDIIAALVEVGGKDKVKYIVEKEDPVLEKIVTSWPDTFNTRRAIKLGFLPDPGFKQAVTDFIEEETAKKRNAQ</sequence>
<name>A0A167DNN3_9ASCO</name>
<keyword evidence="5" id="KW-1185">Reference proteome</keyword>
<evidence type="ECO:0000259" key="3">
    <source>
        <dbReference type="Pfam" id="PF01370"/>
    </source>
</evidence>
<feature type="domain" description="NAD-dependent epimerase/dehydratase" evidence="3">
    <location>
        <begin position="21"/>
        <end position="226"/>
    </location>
</feature>
<evidence type="ECO:0000313" key="5">
    <source>
        <dbReference type="Proteomes" id="UP000189580"/>
    </source>
</evidence>
<dbReference type="GO" id="GO:0016491">
    <property type="term" value="F:oxidoreductase activity"/>
    <property type="evidence" value="ECO:0007669"/>
    <property type="project" value="InterPro"/>
</dbReference>
<keyword evidence="2" id="KW-0119">Carbohydrate metabolism</keyword>
<dbReference type="EMBL" id="CP014501">
    <property type="protein sequence ID" value="ANB13111.1"/>
    <property type="molecule type" value="Genomic_DNA"/>
</dbReference>
<dbReference type="OrthoDB" id="16464at2759"/>
<dbReference type="Gene3D" id="3.40.50.720">
    <property type="entry name" value="NAD(P)-binding Rossmann-like Domain"/>
    <property type="match status" value="1"/>
</dbReference>
<keyword evidence="1" id="KW-0521">NADP</keyword>
<gene>
    <name evidence="4" type="ORF">AWJ20_1392</name>
</gene>
<protein>
    <recommendedName>
        <fullName evidence="3">NAD-dependent epimerase/dehydratase domain-containing protein</fullName>
    </recommendedName>
</protein>
<evidence type="ECO:0000256" key="2">
    <source>
        <dbReference type="ARBA" id="ARBA00023277"/>
    </source>
</evidence>
<dbReference type="PANTHER" id="PTHR43103">
    <property type="entry name" value="NUCLEOSIDE-DIPHOSPHATE-SUGAR EPIMERASE"/>
    <property type="match status" value="1"/>
</dbReference>
<dbReference type="RefSeq" id="XP_018735588.1">
    <property type="nucleotide sequence ID" value="XM_018878267.1"/>
</dbReference>
<accession>A0A167DNN3</accession>
<dbReference type="SUPFAM" id="SSF51735">
    <property type="entry name" value="NAD(P)-binding Rossmann-fold domains"/>
    <property type="match status" value="1"/>
</dbReference>
<dbReference type="Gene3D" id="3.90.25.10">
    <property type="entry name" value="UDP-galactose 4-epimerase, domain 1"/>
    <property type="match status" value="1"/>
</dbReference>
<dbReference type="InterPro" id="IPR050005">
    <property type="entry name" value="DenD"/>
</dbReference>
<dbReference type="AlphaFoldDB" id="A0A167DNN3"/>
<dbReference type="Pfam" id="PF01370">
    <property type="entry name" value="Epimerase"/>
    <property type="match status" value="1"/>
</dbReference>
<dbReference type="GeneID" id="30033189"/>
<evidence type="ECO:0000313" key="4">
    <source>
        <dbReference type="EMBL" id="ANB13111.1"/>
    </source>
</evidence>
<dbReference type="InterPro" id="IPR036291">
    <property type="entry name" value="NAD(P)-bd_dom_sf"/>
</dbReference>
<organism evidence="4 5">
    <name type="scientific">Sugiyamaella lignohabitans</name>
    <dbReference type="NCBI Taxonomy" id="796027"/>
    <lineage>
        <taxon>Eukaryota</taxon>
        <taxon>Fungi</taxon>
        <taxon>Dikarya</taxon>
        <taxon>Ascomycota</taxon>
        <taxon>Saccharomycotina</taxon>
        <taxon>Dipodascomycetes</taxon>
        <taxon>Dipodascales</taxon>
        <taxon>Trichomonascaceae</taxon>
        <taxon>Sugiyamaella</taxon>
    </lineage>
</organism>